<dbReference type="KEGG" id="cdep:91089716"/>
<dbReference type="Pfam" id="PF17285">
    <property type="entry name" value="PRMT5_TIM"/>
    <property type="match status" value="1"/>
</dbReference>
<dbReference type="Gene3D" id="2.70.160.11">
    <property type="entry name" value="Hnrnp arginine n-methyltransferase1"/>
    <property type="match status" value="1"/>
</dbReference>
<proteinExistence type="predicted"/>
<dbReference type="PANTHER" id="PTHR10738">
    <property type="entry name" value="PROTEIN ARGININE N-METHYLTRANSFERASE 5"/>
    <property type="match status" value="1"/>
</dbReference>
<evidence type="ECO:0000256" key="5">
    <source>
        <dbReference type="PIRSR" id="PIRSR015894-2"/>
    </source>
</evidence>
<dbReference type="GO" id="GO:0032259">
    <property type="term" value="P:methylation"/>
    <property type="evidence" value="ECO:0007669"/>
    <property type="project" value="UniProtKB-KW"/>
</dbReference>
<evidence type="ECO:0000256" key="3">
    <source>
        <dbReference type="ARBA" id="ARBA00022691"/>
    </source>
</evidence>
<keyword evidence="3 5" id="KW-0949">S-adenosyl-L-methionine</keyword>
<evidence type="ECO:0000256" key="8">
    <source>
        <dbReference type="SAM" id="MobiDB-lite"/>
    </source>
</evidence>
<sequence>MSRHKVAFFLPQPLPSLPIDPQPTPSPLQQVIQSTIQTSDYDLVSISLTNAKWQARWERLCLHPVYDDAESITPQRLEQRAEARRAVEKEADVWRRDGGLKREEVNVSRLEESQGLVALASEWLEMDSPDEGIRFDSELALRAEFAHALYLSLPVLILPAPSLANRAYLASYARAISSLLQMGGSSALTQITIRIPISDPLELMHQTPAPGALAAPGSPSPMPSVPSYVPAQTEQKHKRLSSLSTRPQSMQNQMSLFAQPNSSTNATGGGGNNRIVSGTSSMMSTPGGGIGTAQNGDPSSTWEMWDCIRTLCNYHPRLSVALDLTNPLPPSVGALARWTAEPVKYIWLPATSFIPNTKGYPVLSKACQAFIRGMAKQSPTYILSQTTEKKHPSGGHNAYLQYVRHITSTSGPGSTPQNTPGGHPAAAMALPAAASDKYKTYCDYLQDPLQPLMDDLGSLTYDAFEKDPVKYQQYEAAITQALIELSANKKHVITVVGAGRGPLVDCALRALLHAGRQANIYAIEKNTAAFVTLQERKELEWRDKVNIIPGDMRTVDVPEKCDILVSELLGSFGDNELSPECLDGAMRLIKPTGVSIPTSYTAHIAPLSTSKLYQETHNCIRGASAQETPFVVMMSQVNMISGDHYLPGVSARCGERIQQCWQFVHPRHDITVDDKGLPLTNSHNTRASTHTFHIPHAATLHGLGGYFEAHLYGDVGLSIHPDNAHAVSPDLFSWFPLFFPLKEPLYLPSGCELQVNLWRMCDGKGKKVWYEWSAESYLPVVQAVANGNTVVTGKRSASTVSTPGIQGIGASVSSTGGLGGVNGSQSSPVMDAQFSPGIGGGYGLQTGELGRVKIGQSTLHNPGGLHYWIGL</sequence>
<evidence type="ECO:0000256" key="4">
    <source>
        <dbReference type="PIRSR" id="PIRSR015894-1"/>
    </source>
</evidence>
<gene>
    <name evidence="12" type="ORF">L203_105507</name>
</gene>
<dbReference type="PROSITE" id="PS51678">
    <property type="entry name" value="SAM_MT_PRMT"/>
    <property type="match status" value="1"/>
</dbReference>
<keyword evidence="1 7" id="KW-0489">Methyltransferase</keyword>
<dbReference type="InterPro" id="IPR035248">
    <property type="entry name" value="PRMT5_C"/>
</dbReference>
<keyword evidence="2 7" id="KW-0808">Transferase</keyword>
<dbReference type="PIRSF" id="PIRSF015894">
    <property type="entry name" value="Skb1_MeTrfase"/>
    <property type="match status" value="1"/>
</dbReference>
<evidence type="ECO:0000256" key="1">
    <source>
        <dbReference type="ARBA" id="ARBA00022603"/>
    </source>
</evidence>
<dbReference type="GO" id="GO:0005634">
    <property type="term" value="C:nucleus"/>
    <property type="evidence" value="ECO:0007669"/>
    <property type="project" value="TreeGrafter"/>
</dbReference>
<dbReference type="GO" id="GO:0016274">
    <property type="term" value="F:protein-arginine N-methyltransferase activity"/>
    <property type="evidence" value="ECO:0007669"/>
    <property type="project" value="InterPro"/>
</dbReference>
<dbReference type="Pfam" id="PF17286">
    <property type="entry name" value="PRMT5_C"/>
    <property type="match status" value="1"/>
</dbReference>
<dbReference type="PANTHER" id="PTHR10738:SF0">
    <property type="entry name" value="PROTEIN ARGININE N-METHYLTRANSFERASE 5"/>
    <property type="match status" value="1"/>
</dbReference>
<feature type="domain" description="PRMT5 TIM barrel" evidence="10">
    <location>
        <begin position="41"/>
        <end position="408"/>
    </location>
</feature>
<reference evidence="12" key="3">
    <citation type="submission" date="2024-01" db="EMBL/GenBank/DDBJ databases">
        <authorList>
            <person name="Coelho M.A."/>
            <person name="David-Palma M."/>
            <person name="Shea T."/>
            <person name="Sun S."/>
            <person name="Cuomo C.A."/>
            <person name="Heitman J."/>
        </authorList>
    </citation>
    <scope>NUCLEOTIDE SEQUENCE</scope>
    <source>
        <strain evidence="12">CBS 7841</strain>
    </source>
</reference>
<dbReference type="FunFam" id="2.70.160.11:FF:000020">
    <property type="entry name" value="Protein arginine N-methyltransferase"/>
    <property type="match status" value="1"/>
</dbReference>
<evidence type="ECO:0000259" key="9">
    <source>
        <dbReference type="Pfam" id="PF05185"/>
    </source>
</evidence>
<dbReference type="InterPro" id="IPR035075">
    <property type="entry name" value="PRMT5"/>
</dbReference>
<dbReference type="GO" id="GO:0005829">
    <property type="term" value="C:cytosol"/>
    <property type="evidence" value="ECO:0007669"/>
    <property type="project" value="TreeGrafter"/>
</dbReference>
<name>A0AAJ8M445_9TREE</name>
<dbReference type="InterPro" id="IPR007857">
    <property type="entry name" value="Arg_MeTrfase_PRMT5"/>
</dbReference>
<feature type="binding site" evidence="5">
    <location>
        <begin position="551"/>
        <end position="552"/>
    </location>
    <ligand>
        <name>S-adenosyl-L-methionine</name>
        <dbReference type="ChEBI" id="CHEBI:59789"/>
    </ligand>
</feature>
<dbReference type="Gene3D" id="3.40.50.150">
    <property type="entry name" value="Vaccinia Virus protein VP39"/>
    <property type="match status" value="1"/>
</dbReference>
<feature type="domain" description="PRMT5 arginine-N-methyltransferase" evidence="9">
    <location>
        <begin position="439"/>
        <end position="596"/>
    </location>
</feature>
<feature type="region of interest" description="Disordered" evidence="8">
    <location>
        <begin position="207"/>
        <end position="234"/>
    </location>
</feature>
<evidence type="ECO:0008006" key="14">
    <source>
        <dbReference type="Google" id="ProtNLM"/>
    </source>
</evidence>
<dbReference type="AlphaFoldDB" id="A0AAJ8M445"/>
<dbReference type="GO" id="GO:0006355">
    <property type="term" value="P:regulation of DNA-templated transcription"/>
    <property type="evidence" value="ECO:0007669"/>
    <property type="project" value="TreeGrafter"/>
</dbReference>
<feature type="domain" description="PRMT5 oligomerisation" evidence="11">
    <location>
        <begin position="599"/>
        <end position="869"/>
    </location>
</feature>
<keyword evidence="13" id="KW-1185">Reference proteome</keyword>
<dbReference type="Gene3D" id="3.20.20.150">
    <property type="entry name" value="Divalent-metal-dependent TIM barrel enzymes"/>
    <property type="match status" value="1"/>
</dbReference>
<reference evidence="12" key="1">
    <citation type="submission" date="2016-06" db="EMBL/GenBank/DDBJ databases">
        <authorList>
            <person name="Cuomo C."/>
            <person name="Litvintseva A."/>
            <person name="Heitman J."/>
            <person name="Chen Y."/>
            <person name="Sun S."/>
            <person name="Springer D."/>
            <person name="Dromer F."/>
            <person name="Young S."/>
            <person name="Zeng Q."/>
            <person name="Chapman S."/>
            <person name="Gujja S."/>
            <person name="Saif S."/>
            <person name="Birren B."/>
        </authorList>
    </citation>
    <scope>NUCLEOTIDE SEQUENCE</scope>
    <source>
        <strain evidence="12">CBS 7841</strain>
    </source>
</reference>
<feature type="compositionally biased region" description="Low complexity" evidence="8">
    <location>
        <begin position="208"/>
        <end position="217"/>
    </location>
</feature>
<feature type="binding site" evidence="5">
    <location>
        <begin position="470"/>
        <end position="471"/>
    </location>
    <ligand>
        <name>S-adenosyl-L-methionine</name>
        <dbReference type="ChEBI" id="CHEBI:59789"/>
    </ligand>
</feature>
<dbReference type="InterPro" id="IPR035247">
    <property type="entry name" value="PRMT5_TIM"/>
</dbReference>
<evidence type="ECO:0000313" key="12">
    <source>
        <dbReference type="EMBL" id="WVN90271.1"/>
    </source>
</evidence>
<accession>A0AAJ8M445</accession>
<evidence type="ECO:0000313" key="13">
    <source>
        <dbReference type="Proteomes" id="UP000094043"/>
    </source>
</evidence>
<dbReference type="Pfam" id="PF05185">
    <property type="entry name" value="PRMT5"/>
    <property type="match status" value="1"/>
</dbReference>
<evidence type="ECO:0000259" key="10">
    <source>
        <dbReference type="Pfam" id="PF17285"/>
    </source>
</evidence>
<feature type="binding site" evidence="5">
    <location>
        <position position="461"/>
    </location>
    <ligand>
        <name>S-adenosyl-L-methionine</name>
        <dbReference type="ChEBI" id="CHEBI:59789"/>
    </ligand>
</feature>
<feature type="site" description="Critical for specifying symmetric addition of methyl groups" evidence="6">
    <location>
        <position position="464"/>
    </location>
</feature>
<dbReference type="InterPro" id="IPR029063">
    <property type="entry name" value="SAM-dependent_MTases_sf"/>
</dbReference>
<dbReference type="Proteomes" id="UP000094043">
    <property type="component" value="Chromosome 7"/>
</dbReference>
<feature type="binding site" evidence="5">
    <location>
        <position position="524"/>
    </location>
    <ligand>
        <name>S-adenosyl-L-methionine</name>
        <dbReference type="ChEBI" id="CHEBI:59789"/>
    </ligand>
</feature>
<feature type="active site" description="Proton donor/acceptor" evidence="4">
    <location>
        <position position="576"/>
    </location>
</feature>
<dbReference type="EMBL" id="CP143790">
    <property type="protein sequence ID" value="WVN90271.1"/>
    <property type="molecule type" value="Genomic_DNA"/>
</dbReference>
<feature type="active site" description="Proton donor/acceptor" evidence="4">
    <location>
        <position position="567"/>
    </location>
</feature>
<dbReference type="SUPFAM" id="SSF53335">
    <property type="entry name" value="S-adenosyl-L-methionine-dependent methyltransferases"/>
    <property type="match status" value="1"/>
</dbReference>
<dbReference type="CDD" id="cd02440">
    <property type="entry name" value="AdoMet_MTases"/>
    <property type="match status" value="1"/>
</dbReference>
<dbReference type="GeneID" id="91089716"/>
<evidence type="ECO:0000256" key="6">
    <source>
        <dbReference type="PIRSR" id="PIRSR015894-3"/>
    </source>
</evidence>
<evidence type="ECO:0000256" key="2">
    <source>
        <dbReference type="ARBA" id="ARBA00022679"/>
    </source>
</evidence>
<dbReference type="FunFam" id="3.40.50.150:FF:000255">
    <property type="entry name" value="Protein arginine N-methyltransferase"/>
    <property type="match status" value="1"/>
</dbReference>
<dbReference type="InterPro" id="IPR025799">
    <property type="entry name" value="Arg_MeTrfase"/>
</dbReference>
<evidence type="ECO:0000256" key="7">
    <source>
        <dbReference type="PROSITE-ProRule" id="PRU01015"/>
    </source>
</evidence>
<organism evidence="12 13">
    <name type="scientific">Cryptococcus depauperatus CBS 7841</name>
    <dbReference type="NCBI Taxonomy" id="1295531"/>
    <lineage>
        <taxon>Eukaryota</taxon>
        <taxon>Fungi</taxon>
        <taxon>Dikarya</taxon>
        <taxon>Basidiomycota</taxon>
        <taxon>Agaricomycotina</taxon>
        <taxon>Tremellomycetes</taxon>
        <taxon>Tremellales</taxon>
        <taxon>Cryptococcaceae</taxon>
        <taxon>Cryptococcus</taxon>
    </lineage>
</organism>
<dbReference type="RefSeq" id="XP_066070971.1">
    <property type="nucleotide sequence ID" value="XM_066214874.1"/>
</dbReference>
<evidence type="ECO:0000259" key="11">
    <source>
        <dbReference type="Pfam" id="PF17286"/>
    </source>
</evidence>
<protein>
    <recommendedName>
        <fullName evidence="14">Protein arginine N-methyltransferase</fullName>
    </recommendedName>
</protein>
<reference evidence="12" key="2">
    <citation type="journal article" date="2022" name="Elife">
        <title>Obligate sexual reproduction of a homothallic fungus closely related to the Cryptococcus pathogenic species complex.</title>
        <authorList>
            <person name="Passer A.R."/>
            <person name="Clancey S.A."/>
            <person name="Shea T."/>
            <person name="David-Palma M."/>
            <person name="Averette A.F."/>
            <person name="Boekhout T."/>
            <person name="Porcel B.M."/>
            <person name="Nowrousian M."/>
            <person name="Cuomo C.A."/>
            <person name="Sun S."/>
            <person name="Heitman J."/>
            <person name="Coelho M.A."/>
        </authorList>
    </citation>
    <scope>NUCLEOTIDE SEQUENCE</scope>
    <source>
        <strain evidence="12">CBS 7841</strain>
    </source>
</reference>